<evidence type="ECO:0000259" key="3">
    <source>
        <dbReference type="Pfam" id="PF00326"/>
    </source>
</evidence>
<dbReference type="PANTHER" id="PTHR42776">
    <property type="entry name" value="SERINE PEPTIDASE S9 FAMILY MEMBER"/>
    <property type="match status" value="1"/>
</dbReference>
<feature type="domain" description="Peptidase S9 prolyl oligopeptidase catalytic" evidence="3">
    <location>
        <begin position="639"/>
        <end position="792"/>
    </location>
</feature>
<feature type="chain" id="PRO_5027090054" description="Peptidase S9 prolyl oligopeptidase catalytic domain-containing protein" evidence="2">
    <location>
        <begin position="19"/>
        <end position="797"/>
    </location>
</feature>
<sequence length="797" mass="87085">MRPYLAAAISLFALGSFAQPVPEYKNPPESIRAVLDAKPLPARFIDPAGKTLAVVEARRYPSIEELSRPFAALAGNRIDVAANGPHRVGHIDRITFRDLTDAAATERAVAIPPEGDFYGIALSPDGKRFTLRRRTSTSTELWLGDVASARMAQVPGIALQNATGGSLDWMGSDALLALIVPRNRAKVADAGAPTGPVVQESFGRRSPERTFQDLLRNPADEARFEHVVTAELVRINLASGATKVIGPAAMYESVVVGGDGKHILVQKLARPFSYAVTHQSFGREVSLIDLDGALIRNLPNVALRVNVPVQGVVQGPRSYISSATADGNVYWLEALDEGDPRKRVSHRDRLMKLAPPYTGEPVEVLRVPQRATGLFPLDDGRLLVQELDRDRVWVKVFLVDPAKPGAELNTLFDLNARDRYNNPGAPVTQVLPNGRSAARVSEGQVFFVGTGATPTGDRPFLDRWNLEDKSKKRLFHSTETHYESVVRLLDARGERFVTSRESNSEPPNLFLHDGTAAPKPLTAFADPTPQVRAIKRELVKFKRKDGVDLSFWLYKPGDLKPGEKRPAFLWAYPLEYTDPALAGQVSGSVNRFEQIAGTSPLFLVLDGFVVLNDATMPVVGDPEKVNDTFIEQITMNAEAAVAKAAELGFVDPARVAVGGHSYGAFMTANLLAHTDIFKAGIARSGAYNRTLTPFGFQAERRNLWEAQSAYLKLSPYLVADKLKEPLLLIHGQADNNSGTFPEQSDRLFAALAGTGGNVRYVQLPAESHGYAARESVGHTLWEMSTWLRKHLGDPRAP</sequence>
<dbReference type="Gene3D" id="3.40.50.1820">
    <property type="entry name" value="alpha/beta hydrolase"/>
    <property type="match status" value="1"/>
</dbReference>
<evidence type="ECO:0000313" key="5">
    <source>
        <dbReference type="Proteomes" id="UP000503096"/>
    </source>
</evidence>
<dbReference type="AlphaFoldDB" id="A0A6M4H7F1"/>
<dbReference type="GO" id="GO:0004252">
    <property type="term" value="F:serine-type endopeptidase activity"/>
    <property type="evidence" value="ECO:0007669"/>
    <property type="project" value="TreeGrafter"/>
</dbReference>
<dbReference type="PANTHER" id="PTHR42776:SF28">
    <property type="entry name" value="GLUTAMYL ENDOPEPTIDASE, CHLOROPLASTIC-RELATED"/>
    <property type="match status" value="1"/>
</dbReference>
<dbReference type="SUPFAM" id="SSF82171">
    <property type="entry name" value="DPP6 N-terminal domain-like"/>
    <property type="match status" value="1"/>
</dbReference>
<dbReference type="InterPro" id="IPR001375">
    <property type="entry name" value="Peptidase_S9_cat"/>
</dbReference>
<reference evidence="4 5" key="1">
    <citation type="submission" date="2020-04" db="EMBL/GenBank/DDBJ databases">
        <title>Usitatibacter rugosus gen. nov., sp. nov. and Usitatibacter palustris sp. nov., novel members of Usitatibacteraceae fam. nov. within the order Nitrosomonadales isolated from soil.</title>
        <authorList>
            <person name="Huber K.J."/>
            <person name="Neumann-Schaal M."/>
            <person name="Geppert A."/>
            <person name="Luckner M."/>
            <person name="Wanner G."/>
            <person name="Overmann J."/>
        </authorList>
    </citation>
    <scope>NUCLEOTIDE SEQUENCE [LARGE SCALE GENOMIC DNA]</scope>
    <source>
        <strain evidence="4 5">Swamp67</strain>
    </source>
</reference>
<feature type="signal peptide" evidence="2">
    <location>
        <begin position="1"/>
        <end position="18"/>
    </location>
</feature>
<dbReference type="SUPFAM" id="SSF53474">
    <property type="entry name" value="alpha/beta-Hydrolases"/>
    <property type="match status" value="1"/>
</dbReference>
<keyword evidence="1" id="KW-0378">Hydrolase</keyword>
<dbReference type="EMBL" id="CP053073">
    <property type="protein sequence ID" value="QJR14304.1"/>
    <property type="molecule type" value="Genomic_DNA"/>
</dbReference>
<organism evidence="4 5">
    <name type="scientific">Usitatibacter palustris</name>
    <dbReference type="NCBI Taxonomy" id="2732487"/>
    <lineage>
        <taxon>Bacteria</taxon>
        <taxon>Pseudomonadati</taxon>
        <taxon>Pseudomonadota</taxon>
        <taxon>Betaproteobacteria</taxon>
        <taxon>Nitrosomonadales</taxon>
        <taxon>Usitatibacteraceae</taxon>
        <taxon>Usitatibacter</taxon>
    </lineage>
</organism>
<dbReference type="RefSeq" id="WP_171161073.1">
    <property type="nucleotide sequence ID" value="NZ_CP053073.1"/>
</dbReference>
<dbReference type="GO" id="GO:0006508">
    <property type="term" value="P:proteolysis"/>
    <property type="evidence" value="ECO:0007669"/>
    <property type="project" value="InterPro"/>
</dbReference>
<evidence type="ECO:0000256" key="1">
    <source>
        <dbReference type="ARBA" id="ARBA00022801"/>
    </source>
</evidence>
<evidence type="ECO:0000256" key="2">
    <source>
        <dbReference type="SAM" id="SignalP"/>
    </source>
</evidence>
<evidence type="ECO:0000313" key="4">
    <source>
        <dbReference type="EMBL" id="QJR14304.1"/>
    </source>
</evidence>
<dbReference type="Proteomes" id="UP000503096">
    <property type="component" value="Chromosome"/>
</dbReference>
<gene>
    <name evidence="4" type="ORF">DSM104440_01099</name>
</gene>
<keyword evidence="5" id="KW-1185">Reference proteome</keyword>
<keyword evidence="2" id="KW-0732">Signal</keyword>
<protein>
    <recommendedName>
        <fullName evidence="3">Peptidase S9 prolyl oligopeptidase catalytic domain-containing protein</fullName>
    </recommendedName>
</protein>
<accession>A0A6M4H7F1</accession>
<dbReference type="InParanoid" id="A0A6M4H7F1"/>
<dbReference type="InterPro" id="IPR029058">
    <property type="entry name" value="AB_hydrolase_fold"/>
</dbReference>
<dbReference type="Pfam" id="PF00326">
    <property type="entry name" value="Peptidase_S9"/>
    <property type="match status" value="1"/>
</dbReference>
<proteinExistence type="predicted"/>
<name>A0A6M4H7F1_9PROT</name>
<dbReference type="KEGG" id="upl:DSM104440_01099"/>